<dbReference type="InterPro" id="IPR036770">
    <property type="entry name" value="Ankyrin_rpt-contain_sf"/>
</dbReference>
<proteinExistence type="predicted"/>
<dbReference type="Gene3D" id="1.25.40.20">
    <property type="entry name" value="Ankyrin repeat-containing domain"/>
    <property type="match status" value="4"/>
</dbReference>
<feature type="repeat" description="ANK" evidence="3">
    <location>
        <begin position="521"/>
        <end position="553"/>
    </location>
</feature>
<evidence type="ECO:0000256" key="1">
    <source>
        <dbReference type="ARBA" id="ARBA00022737"/>
    </source>
</evidence>
<evidence type="ECO:0000256" key="3">
    <source>
        <dbReference type="PROSITE-ProRule" id="PRU00023"/>
    </source>
</evidence>
<dbReference type="Pfam" id="PF11929">
    <property type="entry name" value="DUF3447"/>
    <property type="match status" value="1"/>
</dbReference>
<dbReference type="RefSeq" id="XP_068367071.1">
    <property type="nucleotide sequence ID" value="XM_068498614.1"/>
</dbReference>
<evidence type="ECO:0000259" key="4">
    <source>
        <dbReference type="Pfam" id="PF11929"/>
    </source>
</evidence>
<dbReference type="PROSITE" id="PS50088">
    <property type="entry name" value="ANK_REPEAT"/>
    <property type="match status" value="1"/>
</dbReference>
<keyword evidence="6" id="KW-1185">Reference proteome</keyword>
<dbReference type="SMART" id="SM00248">
    <property type="entry name" value="ANK"/>
    <property type="match status" value="11"/>
</dbReference>
<evidence type="ECO:0000256" key="2">
    <source>
        <dbReference type="ARBA" id="ARBA00023043"/>
    </source>
</evidence>
<comment type="caution">
    <text evidence="5">The sequence shown here is derived from an EMBL/GenBank/DDBJ whole genome shotgun (WGS) entry which is preliminary data.</text>
</comment>
<sequence length="819" mass="94860">MYEAKAAVNQPSFNFVVNNAKCEFNPFVAATISNKFRNYLNNFSNLVQNGKELNQEEINIINDIFTGKQIVFSKENIEFISFIAKHFEIVDLLNKAESYVHANNIKNQNLATNLLSIKNLVKYQNILSQLDTNNFDECLQILTEDINPETLVRMAFNICLNHPDKIEIIVKLMSLLPVFQKFIEFVLNVKLSSRINTISIILYYAQTHINPEKLNDYFKSKFQLRKYQQIYQEQQITFDPIAIILKNDDLHELMNQKEISIMMNHKIGIRTLFHFLHEKIGNYAIYPIEFAAALGSSQCFKFLLGNNAIYRKKNLEICSVIGGNPEIVKLCIEKGLAINDLCGEAIKYHQSDLFEFILENNEYDAHSITNYIRKCFKYSNYDCFERIIVSQNDITKFSNEIVKLALKFDNDLIFNQFFGSVENMDPNTLLLYSIKNKSETIFSNLLKIMEFDPVLILVEVVQHGNVKMLELILNNSKSNINANDQKGKSALQYACIRGDSDFVKIILNDPSIDINVHDYTTGETPLHLACLHNHAEIVKLLLEFEGNENGKVDVNKQTIISLFTPVHIACFIGNYDIVKMLLENTDIDVNIFDSKKRSALHHACLTFIQHRHKVNIENSKMKIVDMLLQKPDINYKGINNELSPLHCACYSGFTKIFDLLSKLQTEEWPLDNMKRNILHYSCMGNHYKMVKLIVDNRLIDINLQDLSGNTPLHLNIIFNRKRKFDTLDYLLENDQMKLNIKNKQVYFFLMRFIFLSDNTPLHLACMFCPQAVGFLVDREQNINVHSQNSIGILVNILSNTTSYCSRKERFKYNERTIIE</sequence>
<protein>
    <recommendedName>
        <fullName evidence="4">DUF3447 domain-containing protein</fullName>
    </recommendedName>
</protein>
<dbReference type="GeneID" id="94833318"/>
<dbReference type="PANTHER" id="PTHR24198:SF165">
    <property type="entry name" value="ANKYRIN REPEAT-CONTAINING PROTEIN-RELATED"/>
    <property type="match status" value="1"/>
</dbReference>
<dbReference type="Pfam" id="PF12796">
    <property type="entry name" value="Ank_2"/>
    <property type="match status" value="3"/>
</dbReference>
<dbReference type="InterPro" id="IPR002110">
    <property type="entry name" value="Ankyrin_rpt"/>
</dbReference>
<evidence type="ECO:0000313" key="5">
    <source>
        <dbReference type="EMBL" id="OHT13935.1"/>
    </source>
</evidence>
<gene>
    <name evidence="5" type="ORF">TRFO_15837</name>
</gene>
<keyword evidence="1" id="KW-0677">Repeat</keyword>
<organism evidence="5 6">
    <name type="scientific">Tritrichomonas foetus</name>
    <dbReference type="NCBI Taxonomy" id="1144522"/>
    <lineage>
        <taxon>Eukaryota</taxon>
        <taxon>Metamonada</taxon>
        <taxon>Parabasalia</taxon>
        <taxon>Tritrichomonadida</taxon>
        <taxon>Tritrichomonadidae</taxon>
        <taxon>Tritrichomonas</taxon>
    </lineage>
</organism>
<reference evidence="5" key="1">
    <citation type="submission" date="2016-10" db="EMBL/GenBank/DDBJ databases">
        <authorList>
            <person name="Benchimol M."/>
            <person name="Almeida L.G."/>
            <person name="Vasconcelos A.T."/>
            <person name="Perreira-Neves A."/>
            <person name="Rosa I.A."/>
            <person name="Tasca T."/>
            <person name="Bogo M.R."/>
            <person name="de Souza W."/>
        </authorList>
    </citation>
    <scope>NUCLEOTIDE SEQUENCE [LARGE SCALE GENOMIC DNA]</scope>
    <source>
        <strain evidence="5">K</strain>
    </source>
</reference>
<dbReference type="AlphaFoldDB" id="A0A1J4KRN7"/>
<dbReference type="InterPro" id="IPR020683">
    <property type="entry name" value="DUF3447"/>
</dbReference>
<feature type="domain" description="DUF3447" evidence="4">
    <location>
        <begin position="318"/>
        <end position="384"/>
    </location>
</feature>
<name>A0A1J4KRN7_9EUKA</name>
<dbReference type="SUPFAM" id="SSF48403">
    <property type="entry name" value="Ankyrin repeat"/>
    <property type="match status" value="3"/>
</dbReference>
<dbReference type="OrthoDB" id="9995210at2759"/>
<keyword evidence="2 3" id="KW-0040">ANK repeat</keyword>
<dbReference type="Proteomes" id="UP000179807">
    <property type="component" value="Unassembled WGS sequence"/>
</dbReference>
<dbReference type="PROSITE" id="PS50297">
    <property type="entry name" value="ANK_REP_REGION"/>
    <property type="match status" value="1"/>
</dbReference>
<dbReference type="VEuPathDB" id="TrichDB:TRFO_15837"/>
<accession>A0A1J4KRN7</accession>
<dbReference type="EMBL" id="MLAK01000451">
    <property type="protein sequence ID" value="OHT13935.1"/>
    <property type="molecule type" value="Genomic_DNA"/>
</dbReference>
<evidence type="ECO:0000313" key="6">
    <source>
        <dbReference type="Proteomes" id="UP000179807"/>
    </source>
</evidence>
<dbReference type="PANTHER" id="PTHR24198">
    <property type="entry name" value="ANKYRIN REPEAT AND PROTEIN KINASE DOMAIN-CONTAINING PROTEIN"/>
    <property type="match status" value="1"/>
</dbReference>